<feature type="non-terminal residue" evidence="1">
    <location>
        <position position="1"/>
    </location>
</feature>
<dbReference type="EMBL" id="JAXCLW010000004">
    <property type="protein sequence ID" value="MDY0884488.1"/>
    <property type="molecule type" value="Genomic_DNA"/>
</dbReference>
<keyword evidence="2" id="KW-1185">Reference proteome</keyword>
<protein>
    <submittedName>
        <fullName evidence="1">Uncharacterized protein</fullName>
    </submittedName>
</protein>
<reference evidence="1 2" key="1">
    <citation type="journal article" date="2016" name="Antonie Van Leeuwenhoek">
        <title>Dongia soli sp. nov., isolated from soil from Dokdo, Korea.</title>
        <authorList>
            <person name="Kim D.U."/>
            <person name="Lee H."/>
            <person name="Kim H."/>
            <person name="Kim S.G."/>
            <person name="Ka J.O."/>
        </authorList>
    </citation>
    <scope>NUCLEOTIDE SEQUENCE [LARGE SCALE GENOMIC DNA]</scope>
    <source>
        <strain evidence="1 2">D78</strain>
    </source>
</reference>
<dbReference type="RefSeq" id="WP_320509550.1">
    <property type="nucleotide sequence ID" value="NZ_JAXCLW010000004.1"/>
</dbReference>
<organism evidence="1 2">
    <name type="scientific">Dongia soli</name>
    <dbReference type="NCBI Taxonomy" id="600628"/>
    <lineage>
        <taxon>Bacteria</taxon>
        <taxon>Pseudomonadati</taxon>
        <taxon>Pseudomonadota</taxon>
        <taxon>Alphaproteobacteria</taxon>
        <taxon>Rhodospirillales</taxon>
        <taxon>Dongiaceae</taxon>
        <taxon>Dongia</taxon>
    </lineage>
</organism>
<evidence type="ECO:0000313" key="1">
    <source>
        <dbReference type="EMBL" id="MDY0884488.1"/>
    </source>
</evidence>
<proteinExistence type="predicted"/>
<name>A0ABU5EDN9_9PROT</name>
<sequence length="94" mass="10682">REYATGKCEKGKHHFSIHTALGSSIALEGPCGANGRRAIATLGRHMLPQTTDPEIRNWCRMFRRSASGELIDFIRSFAWGFIFHLTTRELRAKH</sequence>
<gene>
    <name evidence="1" type="ORF">SMD27_16710</name>
</gene>
<dbReference type="Proteomes" id="UP001279642">
    <property type="component" value="Unassembled WGS sequence"/>
</dbReference>
<accession>A0ABU5EDN9</accession>
<comment type="caution">
    <text evidence="1">The sequence shown here is derived from an EMBL/GenBank/DDBJ whole genome shotgun (WGS) entry which is preliminary data.</text>
</comment>
<evidence type="ECO:0000313" key="2">
    <source>
        <dbReference type="Proteomes" id="UP001279642"/>
    </source>
</evidence>